<evidence type="ECO:0000256" key="1">
    <source>
        <dbReference type="SAM" id="Phobius"/>
    </source>
</evidence>
<evidence type="ECO:0000313" key="2">
    <source>
        <dbReference type="EMBL" id="QGH34076.1"/>
    </source>
</evidence>
<feature type="transmembrane region" description="Helical" evidence="1">
    <location>
        <begin position="118"/>
        <end position="137"/>
    </location>
</feature>
<proteinExistence type="predicted"/>
<dbReference type="EMBL" id="CP045915">
    <property type="protein sequence ID" value="QGH34076.1"/>
    <property type="molecule type" value="Genomic_DNA"/>
</dbReference>
<sequence>MPAKIKLHLSSIVNGVIEFIGFFPVFLLIGVLFFAEPDLYYWFLSLLVLFTVSYFIRCWLNNRWKVLISIAVITIVVSFIVSPTIWAFIPGVLLSLVVSYRGIQHAENEWEDILPSRIFWAVSMPIYFVGYLVFINFETLEGYQHWISYLGFLFIIVMLFVTNREHLQKESLAKDKKKKLGPEITRLNRVYLILTLLFVFAITNFQVVQSALYNGVRSIIQSVMWLVTLFGNDEQELVEEQPPSNEMPALPPAEEQEPSRFAELMDTLTYIMGLVLVAILIILFIAILFKKFRRLIIQAVISLWKMIKQVFGKKNVAETTTDYEDEKESLFDWKKWRKENQDKISEAFRNITRRKPKFEQLTSEEKVRFLYRRIARDVKKQEKWRESLTAHEVLSLTEKNQQLVQLEKWYDDIRYGNKRFYGDNEPKLYEIWHQLNQK</sequence>
<accession>A0A5Q2TH89</accession>
<feature type="transmembrane region" description="Helical" evidence="1">
    <location>
        <begin position="39"/>
        <end position="57"/>
    </location>
</feature>
<feature type="transmembrane region" description="Helical" evidence="1">
    <location>
        <begin position="12"/>
        <end position="33"/>
    </location>
</feature>
<dbReference type="RefSeq" id="WP_153790976.1">
    <property type="nucleotide sequence ID" value="NZ_CP045915.1"/>
</dbReference>
<dbReference type="AlphaFoldDB" id="A0A5Q2TH89"/>
<evidence type="ECO:0000313" key="3">
    <source>
        <dbReference type="Proteomes" id="UP000339690"/>
    </source>
</evidence>
<feature type="transmembrane region" description="Helical" evidence="1">
    <location>
        <begin position="143"/>
        <end position="161"/>
    </location>
</feature>
<dbReference type="KEGG" id="grc:GI584_08605"/>
<keyword evidence="1" id="KW-0812">Transmembrane</keyword>
<feature type="transmembrane region" description="Helical" evidence="1">
    <location>
        <begin position="87"/>
        <end position="106"/>
    </location>
</feature>
<protein>
    <recommendedName>
        <fullName evidence="4">DUF4129 domain-containing protein</fullName>
    </recommendedName>
</protein>
<feature type="transmembrane region" description="Helical" evidence="1">
    <location>
        <begin position="268"/>
        <end position="289"/>
    </location>
</feature>
<feature type="transmembrane region" description="Helical" evidence="1">
    <location>
        <begin position="187"/>
        <end position="208"/>
    </location>
</feature>
<name>A0A5Q2TH89_9BACI</name>
<organism evidence="2 3">
    <name type="scientific">Gracilibacillus salitolerans</name>
    <dbReference type="NCBI Taxonomy" id="2663022"/>
    <lineage>
        <taxon>Bacteria</taxon>
        <taxon>Bacillati</taxon>
        <taxon>Bacillota</taxon>
        <taxon>Bacilli</taxon>
        <taxon>Bacillales</taxon>
        <taxon>Bacillaceae</taxon>
        <taxon>Gracilibacillus</taxon>
    </lineage>
</organism>
<evidence type="ECO:0008006" key="4">
    <source>
        <dbReference type="Google" id="ProtNLM"/>
    </source>
</evidence>
<keyword evidence="3" id="KW-1185">Reference proteome</keyword>
<dbReference type="Proteomes" id="UP000339690">
    <property type="component" value="Chromosome"/>
</dbReference>
<keyword evidence="1" id="KW-0472">Membrane</keyword>
<reference evidence="2 3" key="1">
    <citation type="submission" date="2019-11" db="EMBL/GenBank/DDBJ databases">
        <title>Gracilibacillus salitolerans sp. nov., a moderate halophile isolated from a saline soil in northwest China.</title>
        <authorList>
            <person name="Gan L."/>
        </authorList>
    </citation>
    <scope>NUCLEOTIDE SEQUENCE [LARGE SCALE GENOMIC DNA]</scope>
    <source>
        <strain evidence="2 3">SCU50</strain>
    </source>
</reference>
<gene>
    <name evidence="2" type="ORF">GI584_08605</name>
</gene>
<keyword evidence="1" id="KW-1133">Transmembrane helix</keyword>